<evidence type="ECO:0000313" key="1">
    <source>
        <dbReference type="EMBL" id="KUJ15429.1"/>
    </source>
</evidence>
<dbReference type="InParanoid" id="A0A194X5S3"/>
<dbReference type="AlphaFoldDB" id="A0A194X5S3"/>
<sequence>MASNGSPIHTTSALNLNDLYKQLRDIDSMEERLVEDERSLARGQRPAWGYDDDSEFNEEDTTKHLSRVIGILKKQQETISLLNPMLNELRDTLRENVNIVSRPTIRALTILDLPDELLAHIFDFVKGRITVKHVYMEFGSDDTVKNVRLTCKRFCNASSHLLVHFLRLHIEPGSLSHLKDVSSHTLICKRIEYVHLTLRFYAADMARDIYMFARYHLKHLRELTDDWERFFSSDYEGDLERKALISKAVMHVRNILKSWEMFLDGSPEDLVDSRTDFTARLHDGIANESSGHLLILRKAHGLYKHRFGEQQRLLKKNNFVEAVAAAFSRMPKARRLELHDREDRWKVRNAPHWIEGATNHSVLVHYMVYPMSSEQATLLGLQAPGRMLRMPITLPKAIHKAGSCLTSFSLRLSNPQIFSCLSMSNGDCTNLRVAMRKLTAFEFRPDPFASWAPSAVREEAEMKHLRDYVTAVIDTDTIEDLSLWFDSYWTKGEVPLFEMGALMSSRPWPKLYSLHTDGIPLHLADIKCFVEQLQGDVSAVRNERHLLVNWDLGRSTGHVAYES</sequence>
<dbReference type="Proteomes" id="UP000070700">
    <property type="component" value="Unassembled WGS sequence"/>
</dbReference>
<evidence type="ECO:0008006" key="3">
    <source>
        <dbReference type="Google" id="ProtNLM"/>
    </source>
</evidence>
<keyword evidence="2" id="KW-1185">Reference proteome</keyword>
<dbReference type="KEGG" id="psco:LY89DRAFT_112632"/>
<dbReference type="STRING" id="149040.A0A194X5S3"/>
<reference evidence="1 2" key="1">
    <citation type="submission" date="2015-10" db="EMBL/GenBank/DDBJ databases">
        <title>Full genome of DAOMC 229536 Phialocephala scopiformis, a fungal endophyte of spruce producing the potent anti-insectan compound rugulosin.</title>
        <authorList>
            <consortium name="DOE Joint Genome Institute"/>
            <person name="Walker A.K."/>
            <person name="Frasz S.L."/>
            <person name="Seifert K.A."/>
            <person name="Miller J.D."/>
            <person name="Mondo S.J."/>
            <person name="Labutti K."/>
            <person name="Lipzen A."/>
            <person name="Dockter R."/>
            <person name="Kennedy M."/>
            <person name="Grigoriev I.V."/>
            <person name="Spatafora J.W."/>
        </authorList>
    </citation>
    <scope>NUCLEOTIDE SEQUENCE [LARGE SCALE GENOMIC DNA]</scope>
    <source>
        <strain evidence="1 2">CBS 120377</strain>
    </source>
</reference>
<accession>A0A194X5S3</accession>
<name>A0A194X5S3_MOLSC</name>
<organism evidence="1 2">
    <name type="scientific">Mollisia scopiformis</name>
    <name type="common">Conifer needle endophyte fungus</name>
    <name type="synonym">Phialocephala scopiformis</name>
    <dbReference type="NCBI Taxonomy" id="149040"/>
    <lineage>
        <taxon>Eukaryota</taxon>
        <taxon>Fungi</taxon>
        <taxon>Dikarya</taxon>
        <taxon>Ascomycota</taxon>
        <taxon>Pezizomycotina</taxon>
        <taxon>Leotiomycetes</taxon>
        <taxon>Helotiales</taxon>
        <taxon>Mollisiaceae</taxon>
        <taxon>Mollisia</taxon>
    </lineage>
</organism>
<dbReference type="RefSeq" id="XP_018069784.1">
    <property type="nucleotide sequence ID" value="XM_018205085.1"/>
</dbReference>
<evidence type="ECO:0000313" key="2">
    <source>
        <dbReference type="Proteomes" id="UP000070700"/>
    </source>
</evidence>
<dbReference type="EMBL" id="KQ947418">
    <property type="protein sequence ID" value="KUJ15429.1"/>
    <property type="molecule type" value="Genomic_DNA"/>
</dbReference>
<gene>
    <name evidence="1" type="ORF">LY89DRAFT_112632</name>
</gene>
<dbReference type="OrthoDB" id="3759773at2759"/>
<proteinExistence type="predicted"/>
<protein>
    <recommendedName>
        <fullName evidence="3">F-box domain-containing protein</fullName>
    </recommendedName>
</protein>
<dbReference type="GeneID" id="28814811"/>